<organism evidence="3 4">
    <name type="scientific">candidate division WS6 bacterium GW2011_GWF1_35_23</name>
    <dbReference type="NCBI Taxonomy" id="1619097"/>
    <lineage>
        <taxon>Bacteria</taxon>
        <taxon>Candidatus Dojkabacteria</taxon>
    </lineage>
</organism>
<comment type="caution">
    <text evidence="3">The sequence shown here is derived from an EMBL/GenBank/DDBJ whole genome shotgun (WGS) entry which is preliminary data.</text>
</comment>
<evidence type="ECO:0000256" key="1">
    <source>
        <dbReference type="SAM" id="Phobius"/>
    </source>
</evidence>
<dbReference type="Pfam" id="PF01973">
    <property type="entry name" value="MptE-like"/>
    <property type="match status" value="1"/>
</dbReference>
<dbReference type="EMBL" id="LBQH01000007">
    <property type="protein sequence ID" value="KKP77935.1"/>
    <property type="molecule type" value="Genomic_DNA"/>
</dbReference>
<protein>
    <recommendedName>
        <fullName evidence="2">6-hydroxymethylpterin diphosphokinase MptE-like domain-containing protein</fullName>
    </recommendedName>
</protein>
<keyword evidence="1" id="KW-1133">Transmembrane helix</keyword>
<feature type="domain" description="6-hydroxymethylpterin diphosphokinase MptE-like" evidence="2">
    <location>
        <begin position="54"/>
        <end position="214"/>
    </location>
</feature>
<keyword evidence="1" id="KW-0812">Transmembrane</keyword>
<gene>
    <name evidence="3" type="ORF">UR73_C0007G0020</name>
</gene>
<evidence type="ECO:0000313" key="4">
    <source>
        <dbReference type="Proteomes" id="UP000034816"/>
    </source>
</evidence>
<proteinExistence type="predicted"/>
<dbReference type="InterPro" id="IPR002826">
    <property type="entry name" value="MptE-like"/>
</dbReference>
<dbReference type="Proteomes" id="UP000034816">
    <property type="component" value="Unassembled WGS sequence"/>
</dbReference>
<keyword evidence="1" id="KW-0472">Membrane</keyword>
<evidence type="ECO:0000259" key="2">
    <source>
        <dbReference type="Pfam" id="PF01973"/>
    </source>
</evidence>
<feature type="transmembrane region" description="Helical" evidence="1">
    <location>
        <begin position="188"/>
        <end position="204"/>
    </location>
</feature>
<reference evidence="3 4" key="1">
    <citation type="journal article" date="2015" name="Nature">
        <title>rRNA introns, odd ribosomes, and small enigmatic genomes across a large radiation of phyla.</title>
        <authorList>
            <person name="Brown C.T."/>
            <person name="Hug L.A."/>
            <person name="Thomas B.C."/>
            <person name="Sharon I."/>
            <person name="Castelle C.J."/>
            <person name="Singh A."/>
            <person name="Wilkins M.J."/>
            <person name="Williams K.H."/>
            <person name="Banfield J.F."/>
        </authorList>
    </citation>
    <scope>NUCLEOTIDE SEQUENCE [LARGE SCALE GENOMIC DNA]</scope>
</reference>
<name>A0A0G0ES28_9BACT</name>
<dbReference type="Gene3D" id="3.90.1480.10">
    <property type="entry name" value="Alpha-2,3-sialyltransferase"/>
    <property type="match status" value="1"/>
</dbReference>
<evidence type="ECO:0000313" key="3">
    <source>
        <dbReference type="EMBL" id="KKP77935.1"/>
    </source>
</evidence>
<sequence length="308" mass="36404">MFWYSYISYKGKMKITGVLKSLPGLGKIMTYIIFQIQKYRYYLKNRKVLQRNIEWKDKYIGQSCYILGNGPSLKGQDVSLLEGKIVFTVNNLMMTKEFETIKPSFHLMADPLNFSSEDTNSQTLIDERFSVLRSSKFEPTCIFPLKVKPLVEEEDLYPDKKIIYFMNYGNWRNGEIRDINLQKFLPEYVNIIHIAIMVAMYMGFKKIYLMGVDMTSFLVNYEYKDEGGFNQQYAHFYKEEERMKKLLLKAWSKSNNEIALKNMAQCFEIFRFLKTYGKRNGVEIVNLTKGGALDVFERRKFEEEISKI</sequence>
<accession>A0A0G0ES28</accession>
<dbReference type="AlphaFoldDB" id="A0A0G0ES28"/>